<evidence type="ECO:0000259" key="1">
    <source>
        <dbReference type="Pfam" id="PF01248"/>
    </source>
</evidence>
<evidence type="ECO:0000313" key="2">
    <source>
        <dbReference type="EMBL" id="MBC5722641.1"/>
    </source>
</evidence>
<dbReference type="InterPro" id="IPR029064">
    <property type="entry name" value="Ribosomal_eL30-like_sf"/>
</dbReference>
<dbReference type="InterPro" id="IPR004038">
    <property type="entry name" value="Ribosomal_eL8/eL30/eS12/Gad45"/>
</dbReference>
<dbReference type="AlphaFoldDB" id="A0A8J6J0A7"/>
<dbReference type="SUPFAM" id="SSF55315">
    <property type="entry name" value="L30e-like"/>
    <property type="match status" value="1"/>
</dbReference>
<dbReference type="Pfam" id="PF01248">
    <property type="entry name" value="Ribosomal_L7Ae"/>
    <property type="match status" value="1"/>
</dbReference>
<keyword evidence="3" id="KW-1185">Reference proteome</keyword>
<gene>
    <name evidence="2" type="ORF">H8S11_07430</name>
</gene>
<comment type="caution">
    <text evidence="2">The sequence shown here is derived from an EMBL/GenBank/DDBJ whole genome shotgun (WGS) entry which is preliminary data.</text>
</comment>
<dbReference type="EMBL" id="JACOPO010000004">
    <property type="protein sequence ID" value="MBC5722641.1"/>
    <property type="molecule type" value="Genomic_DNA"/>
</dbReference>
<name>A0A8J6J0A7_9FIRM</name>
<evidence type="ECO:0000313" key="3">
    <source>
        <dbReference type="Proteomes" id="UP000628736"/>
    </source>
</evidence>
<reference evidence="2" key="1">
    <citation type="submission" date="2020-08" db="EMBL/GenBank/DDBJ databases">
        <title>Genome public.</title>
        <authorList>
            <person name="Liu C."/>
            <person name="Sun Q."/>
        </authorList>
    </citation>
    <scope>NUCLEOTIDE SEQUENCE</scope>
    <source>
        <strain evidence="2">NSJ-23</strain>
    </source>
</reference>
<dbReference type="Proteomes" id="UP000628736">
    <property type="component" value="Unassembled WGS sequence"/>
</dbReference>
<feature type="domain" description="Ribosomal protein eL8/eL30/eS12/Gadd45" evidence="1">
    <location>
        <begin position="11"/>
        <end position="74"/>
    </location>
</feature>
<dbReference type="RefSeq" id="WP_147570663.1">
    <property type="nucleotide sequence ID" value="NZ_JACOPO010000004.1"/>
</dbReference>
<dbReference type="Gene3D" id="3.30.1330.30">
    <property type="match status" value="1"/>
</dbReference>
<protein>
    <submittedName>
        <fullName evidence="2">Ribosomal L7Ae/L30e/S12e/Gadd45 family protein</fullName>
    </submittedName>
</protein>
<organism evidence="2 3">
    <name type="scientific">Flintibacter hominis</name>
    <dbReference type="NCBI Taxonomy" id="2763048"/>
    <lineage>
        <taxon>Bacteria</taxon>
        <taxon>Bacillati</taxon>
        <taxon>Bacillota</taxon>
        <taxon>Clostridia</taxon>
        <taxon>Eubacteriales</taxon>
        <taxon>Flintibacter</taxon>
    </lineage>
</organism>
<accession>A0A8J6J0A7</accession>
<proteinExistence type="predicted"/>
<sequence length="79" mass="8262">MLSELNSADKVAGAKQVKRALNDGRAKKLFLAADADPRVTEPLARLAKEKEVPVEEVSTMKELGAACSIAVGSAVAVLL</sequence>